<sequence length="322" mass="36330">MKFQGILYAVFKGFVDSLKGTIVIFYLDKNIRERALKSPTREHSARRKESATPEVAAVPKKHEEPKILTRTLQCCGLNGVVFWCSIIIFECLVLPSLKYLVSFLFGHSSGMDKSVWFWMKPFLSWTFSATWVLPLFILSKVVNSLWFQDIADSAYRYSRGRPQLLSSVSKLIADTLFSILVQALFLVQSMLVSMLPIAPVGDIVCLVHMCLLYSLYAFEYKWFNMGWELHKRLTFLEGNWPYFVGFGLPLAVLTAIPSSYIVSGCVFSILFPLFIISGNEAEPVTGVCDCPLQLFSPVIAISNAIFSKTIGKKASSHSKTRR</sequence>
<proteinExistence type="inferred from homology"/>
<evidence type="ECO:0000313" key="7">
    <source>
        <dbReference type="EMBL" id="KAG8226854.1"/>
    </source>
</evidence>
<name>A0A8K0K224_LADFU</name>
<dbReference type="GO" id="GO:0016236">
    <property type="term" value="P:macroautophagy"/>
    <property type="evidence" value="ECO:0007669"/>
    <property type="project" value="TreeGrafter"/>
</dbReference>
<evidence type="ECO:0000256" key="2">
    <source>
        <dbReference type="ARBA" id="ARBA00010970"/>
    </source>
</evidence>
<feature type="transmembrane region" description="Helical" evidence="6">
    <location>
        <begin position="168"/>
        <end position="191"/>
    </location>
</feature>
<keyword evidence="4 6" id="KW-1133">Transmembrane helix</keyword>
<dbReference type="EMBL" id="KZ308299">
    <property type="protein sequence ID" value="KAG8226854.1"/>
    <property type="molecule type" value="Genomic_DNA"/>
</dbReference>
<feature type="transmembrane region" description="Helical" evidence="6">
    <location>
        <begin position="80"/>
        <end position="105"/>
    </location>
</feature>
<evidence type="ECO:0000256" key="6">
    <source>
        <dbReference type="SAM" id="Phobius"/>
    </source>
</evidence>
<organism evidence="7 8">
    <name type="scientific">Ladona fulva</name>
    <name type="common">Scarce chaser dragonfly</name>
    <name type="synonym">Libellula fulva</name>
    <dbReference type="NCBI Taxonomy" id="123851"/>
    <lineage>
        <taxon>Eukaryota</taxon>
        <taxon>Metazoa</taxon>
        <taxon>Ecdysozoa</taxon>
        <taxon>Arthropoda</taxon>
        <taxon>Hexapoda</taxon>
        <taxon>Insecta</taxon>
        <taxon>Pterygota</taxon>
        <taxon>Palaeoptera</taxon>
        <taxon>Odonata</taxon>
        <taxon>Epiprocta</taxon>
        <taxon>Anisoptera</taxon>
        <taxon>Libelluloidea</taxon>
        <taxon>Libellulidae</taxon>
        <taxon>Ladona</taxon>
    </lineage>
</organism>
<evidence type="ECO:0000256" key="3">
    <source>
        <dbReference type="ARBA" id="ARBA00022692"/>
    </source>
</evidence>
<reference evidence="7" key="2">
    <citation type="submission" date="2017-10" db="EMBL/GenBank/DDBJ databases">
        <title>Ladona fulva Genome sequencing and assembly.</title>
        <authorList>
            <person name="Murali S."/>
            <person name="Richards S."/>
            <person name="Bandaranaike D."/>
            <person name="Bellair M."/>
            <person name="Blankenburg K."/>
            <person name="Chao H."/>
            <person name="Dinh H."/>
            <person name="Doddapaneni H."/>
            <person name="Dugan-Rocha S."/>
            <person name="Elkadiri S."/>
            <person name="Gnanaolivu R."/>
            <person name="Hernandez B."/>
            <person name="Skinner E."/>
            <person name="Javaid M."/>
            <person name="Lee S."/>
            <person name="Li M."/>
            <person name="Ming W."/>
            <person name="Munidasa M."/>
            <person name="Muniz J."/>
            <person name="Nguyen L."/>
            <person name="Hughes D."/>
            <person name="Osuji N."/>
            <person name="Pu L.-L."/>
            <person name="Puazo M."/>
            <person name="Qu C."/>
            <person name="Quiroz J."/>
            <person name="Raj R."/>
            <person name="Weissenberger G."/>
            <person name="Xin Y."/>
            <person name="Zou X."/>
            <person name="Han Y."/>
            <person name="Worley K."/>
            <person name="Muzny D."/>
            <person name="Gibbs R."/>
        </authorList>
    </citation>
    <scope>NUCLEOTIDE SEQUENCE</scope>
    <source>
        <strain evidence="7">Sampled in the wild</strain>
    </source>
</reference>
<comment type="subcellular location">
    <subcellularLocation>
        <location evidence="1">Membrane</location>
        <topology evidence="1">Multi-pass membrane protein</topology>
    </subcellularLocation>
</comment>
<reference evidence="7" key="1">
    <citation type="submission" date="2013-04" db="EMBL/GenBank/DDBJ databases">
        <authorList>
            <person name="Qu J."/>
            <person name="Murali S.C."/>
            <person name="Bandaranaike D."/>
            <person name="Bellair M."/>
            <person name="Blankenburg K."/>
            <person name="Chao H."/>
            <person name="Dinh H."/>
            <person name="Doddapaneni H."/>
            <person name="Downs B."/>
            <person name="Dugan-Rocha S."/>
            <person name="Elkadiri S."/>
            <person name="Gnanaolivu R.D."/>
            <person name="Hernandez B."/>
            <person name="Javaid M."/>
            <person name="Jayaseelan J.C."/>
            <person name="Lee S."/>
            <person name="Li M."/>
            <person name="Ming W."/>
            <person name="Munidasa M."/>
            <person name="Muniz J."/>
            <person name="Nguyen L."/>
            <person name="Ongeri F."/>
            <person name="Osuji N."/>
            <person name="Pu L.-L."/>
            <person name="Puazo M."/>
            <person name="Qu C."/>
            <person name="Quiroz J."/>
            <person name="Raj R."/>
            <person name="Weissenberger G."/>
            <person name="Xin Y."/>
            <person name="Zou X."/>
            <person name="Han Y."/>
            <person name="Richards S."/>
            <person name="Worley K."/>
            <person name="Muzny D."/>
            <person name="Gibbs R."/>
        </authorList>
    </citation>
    <scope>NUCLEOTIDE SEQUENCE</scope>
    <source>
        <strain evidence="7">Sampled in the wild</strain>
    </source>
</reference>
<protein>
    <recommendedName>
        <fullName evidence="9">Etoposide-induced protein 2.4 homolog</fullName>
    </recommendedName>
</protein>
<accession>A0A8K0K224</accession>
<evidence type="ECO:0000256" key="5">
    <source>
        <dbReference type="ARBA" id="ARBA00023136"/>
    </source>
</evidence>
<gene>
    <name evidence="7" type="ORF">J437_LFUL004095</name>
</gene>
<evidence type="ECO:0000256" key="1">
    <source>
        <dbReference type="ARBA" id="ARBA00004141"/>
    </source>
</evidence>
<dbReference type="Proteomes" id="UP000792457">
    <property type="component" value="Unassembled WGS sequence"/>
</dbReference>
<evidence type="ECO:0008006" key="9">
    <source>
        <dbReference type="Google" id="ProtNLM"/>
    </source>
</evidence>
<dbReference type="InterPro" id="IPR059112">
    <property type="entry name" value="CysZ/EI24"/>
</dbReference>
<dbReference type="PANTHER" id="PTHR21389">
    <property type="entry name" value="P53 INDUCED PROTEIN"/>
    <property type="match status" value="1"/>
</dbReference>
<keyword evidence="3 6" id="KW-0812">Transmembrane</keyword>
<keyword evidence="8" id="KW-1185">Reference proteome</keyword>
<feature type="transmembrane region" description="Helical" evidence="6">
    <location>
        <begin position="125"/>
        <end position="147"/>
    </location>
</feature>
<dbReference type="PANTHER" id="PTHR21389:SF0">
    <property type="entry name" value="ETOPOSIDE-INDUCED PROTEIN 2.4 HOMOLOG"/>
    <property type="match status" value="1"/>
</dbReference>
<dbReference type="AlphaFoldDB" id="A0A8K0K224"/>
<comment type="similarity">
    <text evidence="2">Belongs to the EI24 family.</text>
</comment>
<dbReference type="Pfam" id="PF07264">
    <property type="entry name" value="EI24"/>
    <property type="match status" value="1"/>
</dbReference>
<keyword evidence="5 6" id="KW-0472">Membrane</keyword>
<evidence type="ECO:0000256" key="4">
    <source>
        <dbReference type="ARBA" id="ARBA00022989"/>
    </source>
</evidence>
<feature type="transmembrane region" description="Helical" evidence="6">
    <location>
        <begin position="239"/>
        <end position="262"/>
    </location>
</feature>
<dbReference type="GO" id="GO:0005783">
    <property type="term" value="C:endoplasmic reticulum"/>
    <property type="evidence" value="ECO:0007669"/>
    <property type="project" value="TreeGrafter"/>
</dbReference>
<comment type="caution">
    <text evidence="7">The sequence shown here is derived from an EMBL/GenBank/DDBJ whole genome shotgun (WGS) entry which is preliminary data.</text>
</comment>
<evidence type="ECO:0000313" key="8">
    <source>
        <dbReference type="Proteomes" id="UP000792457"/>
    </source>
</evidence>
<feature type="transmembrane region" description="Helical" evidence="6">
    <location>
        <begin position="6"/>
        <end position="27"/>
    </location>
</feature>
<feature type="transmembrane region" description="Helical" evidence="6">
    <location>
        <begin position="197"/>
        <end position="218"/>
    </location>
</feature>
<dbReference type="GO" id="GO:0016020">
    <property type="term" value="C:membrane"/>
    <property type="evidence" value="ECO:0007669"/>
    <property type="project" value="UniProtKB-SubCell"/>
</dbReference>
<dbReference type="OrthoDB" id="266518at2759"/>